<dbReference type="PANTHER" id="PTHR42801:SF21">
    <property type="entry name" value="BCPB PROTEIN"/>
    <property type="match status" value="1"/>
</dbReference>
<feature type="domain" description="Thioredoxin" evidence="6">
    <location>
        <begin position="19"/>
        <end position="180"/>
    </location>
</feature>
<organism evidence="7 8">
    <name type="scientific">Marinobacter oulmenensis</name>
    <dbReference type="NCBI Taxonomy" id="643747"/>
    <lineage>
        <taxon>Bacteria</taxon>
        <taxon>Pseudomonadati</taxon>
        <taxon>Pseudomonadota</taxon>
        <taxon>Gammaproteobacteria</taxon>
        <taxon>Pseudomonadales</taxon>
        <taxon>Marinobacteraceae</taxon>
        <taxon>Marinobacter</taxon>
    </lineage>
</organism>
<dbReference type="Gene3D" id="3.40.30.10">
    <property type="entry name" value="Glutaredoxin"/>
    <property type="match status" value="1"/>
</dbReference>
<dbReference type="RefSeq" id="WP_183705540.1">
    <property type="nucleotide sequence ID" value="NZ_JACHFE010000008.1"/>
</dbReference>
<dbReference type="InterPro" id="IPR013766">
    <property type="entry name" value="Thioredoxin_domain"/>
</dbReference>
<dbReference type="AlphaFoldDB" id="A0A840UP36"/>
<comment type="caution">
    <text evidence="7">The sequence shown here is derived from an EMBL/GenBank/DDBJ whole genome shotgun (WGS) entry which is preliminary data.</text>
</comment>
<evidence type="ECO:0000259" key="6">
    <source>
        <dbReference type="PROSITE" id="PS51352"/>
    </source>
</evidence>
<sequence length="183" mass="19971">MTRIPANTPVPENDGACRHLTGASFPDVELVSTSRAGVNLAGQSGLVVLYCYPRTGHPGRPSPEGWAQIPGALGCTPQACAFRDHYGEMADLGARVFGVSTQSPEDQREARERLNIPYELLSDEPLAFARALQLPTFSVDGATLHRRVTLIARDGRIEKVFYPVFPPDDHVYEVLDWLKAGIA</sequence>
<evidence type="ECO:0000256" key="3">
    <source>
        <dbReference type="ARBA" id="ARBA00023002"/>
    </source>
</evidence>
<keyword evidence="1" id="KW-0575">Peroxidase</keyword>
<dbReference type="EMBL" id="JACHFE010000008">
    <property type="protein sequence ID" value="MBB5322388.1"/>
    <property type="molecule type" value="Genomic_DNA"/>
</dbReference>
<dbReference type="GO" id="GO:0045454">
    <property type="term" value="P:cell redox homeostasis"/>
    <property type="evidence" value="ECO:0007669"/>
    <property type="project" value="TreeGrafter"/>
</dbReference>
<evidence type="ECO:0000256" key="5">
    <source>
        <dbReference type="ARBA" id="ARBA00023284"/>
    </source>
</evidence>
<gene>
    <name evidence="7" type="ORF">HNR38_002889</name>
</gene>
<dbReference type="InterPro" id="IPR036249">
    <property type="entry name" value="Thioredoxin-like_sf"/>
</dbReference>
<evidence type="ECO:0000256" key="1">
    <source>
        <dbReference type="ARBA" id="ARBA00022559"/>
    </source>
</evidence>
<name>A0A840UP36_9GAMM</name>
<accession>A0A840UP36</accession>
<dbReference type="Proteomes" id="UP000591735">
    <property type="component" value="Unassembled WGS sequence"/>
</dbReference>
<dbReference type="PROSITE" id="PS51352">
    <property type="entry name" value="THIOREDOXIN_2"/>
    <property type="match status" value="1"/>
</dbReference>
<dbReference type="GO" id="GO:0034599">
    <property type="term" value="P:cellular response to oxidative stress"/>
    <property type="evidence" value="ECO:0007669"/>
    <property type="project" value="TreeGrafter"/>
</dbReference>
<keyword evidence="8" id="KW-1185">Reference proteome</keyword>
<dbReference type="GO" id="GO:0008379">
    <property type="term" value="F:thioredoxin peroxidase activity"/>
    <property type="evidence" value="ECO:0007669"/>
    <property type="project" value="TreeGrafter"/>
</dbReference>
<keyword evidence="2" id="KW-0049">Antioxidant</keyword>
<dbReference type="PANTHER" id="PTHR42801">
    <property type="entry name" value="THIOREDOXIN-DEPENDENT PEROXIDE REDUCTASE"/>
    <property type="match status" value="1"/>
</dbReference>
<reference evidence="7 8" key="1">
    <citation type="submission" date="2020-08" db="EMBL/GenBank/DDBJ databases">
        <title>Genomic Encyclopedia of Type Strains, Phase IV (KMG-IV): sequencing the most valuable type-strain genomes for metagenomic binning, comparative biology and taxonomic classification.</title>
        <authorList>
            <person name="Goeker M."/>
        </authorList>
    </citation>
    <scope>NUCLEOTIDE SEQUENCE [LARGE SCALE GENOMIC DNA]</scope>
    <source>
        <strain evidence="7 8">DSM 22359</strain>
    </source>
</reference>
<dbReference type="GO" id="GO:0005737">
    <property type="term" value="C:cytoplasm"/>
    <property type="evidence" value="ECO:0007669"/>
    <property type="project" value="TreeGrafter"/>
</dbReference>
<evidence type="ECO:0000313" key="8">
    <source>
        <dbReference type="Proteomes" id="UP000591735"/>
    </source>
</evidence>
<dbReference type="CDD" id="cd03017">
    <property type="entry name" value="PRX_BCP"/>
    <property type="match status" value="1"/>
</dbReference>
<proteinExistence type="predicted"/>
<evidence type="ECO:0000256" key="2">
    <source>
        <dbReference type="ARBA" id="ARBA00022862"/>
    </source>
</evidence>
<keyword evidence="5" id="KW-0676">Redox-active center</keyword>
<keyword evidence="3" id="KW-0560">Oxidoreductase</keyword>
<dbReference type="InterPro" id="IPR013740">
    <property type="entry name" value="Redoxin"/>
</dbReference>
<dbReference type="InterPro" id="IPR050924">
    <property type="entry name" value="Peroxiredoxin_BCP/PrxQ"/>
</dbReference>
<protein>
    <submittedName>
        <fullName evidence="7">Peroxiredoxin</fullName>
    </submittedName>
</protein>
<keyword evidence="4" id="KW-1015">Disulfide bond</keyword>
<dbReference type="Pfam" id="PF08534">
    <property type="entry name" value="Redoxin"/>
    <property type="match status" value="1"/>
</dbReference>
<evidence type="ECO:0000256" key="4">
    <source>
        <dbReference type="ARBA" id="ARBA00023157"/>
    </source>
</evidence>
<evidence type="ECO:0000313" key="7">
    <source>
        <dbReference type="EMBL" id="MBB5322388.1"/>
    </source>
</evidence>
<dbReference type="SUPFAM" id="SSF52833">
    <property type="entry name" value="Thioredoxin-like"/>
    <property type="match status" value="1"/>
</dbReference>